<protein>
    <submittedName>
        <fullName evidence="2">BZ3500_MvSof-1268-A1-R1_Chr2-1g04097 protein</fullName>
    </submittedName>
</protein>
<sequence>MPPPSHRQLAAAVLIFHRPSRASPMHDARRSQPALVATDSLAHQHSTMVDKFPLVSAVQHSPSQSLDGPLGVRLSGCARALALRLLRLTTSRPGSSLRRQPSSQPLRNDPARAVTRIPSDLRSQLNTRFRTTARSWQPLHHVAPGARGGNRVYLGPKVPEPCP</sequence>
<dbReference type="AlphaFoldDB" id="A0A2X0MGG4"/>
<dbReference type="EMBL" id="FMWP01000012">
    <property type="protein sequence ID" value="SCZ87966.1"/>
    <property type="molecule type" value="Genomic_DNA"/>
</dbReference>
<proteinExistence type="predicted"/>
<evidence type="ECO:0000313" key="3">
    <source>
        <dbReference type="Proteomes" id="UP000249723"/>
    </source>
</evidence>
<evidence type="ECO:0000256" key="1">
    <source>
        <dbReference type="SAM" id="MobiDB-lite"/>
    </source>
</evidence>
<feature type="region of interest" description="Disordered" evidence="1">
    <location>
        <begin position="140"/>
        <end position="163"/>
    </location>
</feature>
<feature type="region of interest" description="Disordered" evidence="1">
    <location>
        <begin position="92"/>
        <end position="111"/>
    </location>
</feature>
<organism evidence="2 3">
    <name type="scientific">Microbotryum saponariae</name>
    <dbReference type="NCBI Taxonomy" id="289078"/>
    <lineage>
        <taxon>Eukaryota</taxon>
        <taxon>Fungi</taxon>
        <taxon>Dikarya</taxon>
        <taxon>Basidiomycota</taxon>
        <taxon>Pucciniomycotina</taxon>
        <taxon>Microbotryomycetes</taxon>
        <taxon>Microbotryales</taxon>
        <taxon>Microbotryaceae</taxon>
        <taxon>Microbotryum</taxon>
    </lineage>
</organism>
<gene>
    <name evidence="2" type="ORF">BZ3500_MVSOF-1268-A1-R1_CHR2-1G04097</name>
</gene>
<keyword evidence="3" id="KW-1185">Reference proteome</keyword>
<accession>A0A2X0MGG4</accession>
<evidence type="ECO:0000313" key="2">
    <source>
        <dbReference type="EMBL" id="SCZ87966.1"/>
    </source>
</evidence>
<name>A0A2X0MGG4_9BASI</name>
<dbReference type="Proteomes" id="UP000249723">
    <property type="component" value="Unassembled WGS sequence"/>
</dbReference>
<reference evidence="3" key="1">
    <citation type="submission" date="2016-10" db="EMBL/GenBank/DDBJ databases">
        <authorList>
            <person name="Jeantristanb JTB J.-T."/>
            <person name="Ricardo R."/>
        </authorList>
    </citation>
    <scope>NUCLEOTIDE SEQUENCE [LARGE SCALE GENOMIC DNA]</scope>
</reference>